<keyword evidence="3" id="KW-1185">Reference proteome</keyword>
<dbReference type="GO" id="GO:0005524">
    <property type="term" value="F:ATP binding"/>
    <property type="evidence" value="ECO:0007669"/>
    <property type="project" value="InterPro"/>
</dbReference>
<proteinExistence type="predicted"/>
<protein>
    <recommendedName>
        <fullName evidence="1">Rad50/SbcC-type AAA domain-containing protein</fullName>
    </recommendedName>
</protein>
<evidence type="ECO:0000313" key="3">
    <source>
        <dbReference type="Proteomes" id="UP000070394"/>
    </source>
</evidence>
<dbReference type="Pfam" id="PF13476">
    <property type="entry name" value="AAA_23"/>
    <property type="match status" value="1"/>
</dbReference>
<dbReference type="Proteomes" id="UP000070394">
    <property type="component" value="Unassembled WGS sequence"/>
</dbReference>
<dbReference type="EMBL" id="LSDA01000017">
    <property type="protein sequence ID" value="KXB60231.1"/>
    <property type="molecule type" value="Genomic_DNA"/>
</dbReference>
<evidence type="ECO:0000313" key="2">
    <source>
        <dbReference type="EMBL" id="KXB60231.1"/>
    </source>
</evidence>
<dbReference type="InterPro" id="IPR027417">
    <property type="entry name" value="P-loop_NTPase"/>
</dbReference>
<name>A0A133ZXT8_9FIRM</name>
<gene>
    <name evidence="2" type="ORF">HMPREF1866_00657</name>
</gene>
<dbReference type="AlphaFoldDB" id="A0A133ZXT8"/>
<evidence type="ECO:0000259" key="1">
    <source>
        <dbReference type="Pfam" id="PF13476"/>
    </source>
</evidence>
<sequence length="476" mass="53543">MIESIVRMVDFKITNFKNVNNGSLNLINKRKDFSSSILGLYGQNGSGKTALIDAFQILKLLLCGRQVPDKYADYINVNSDCSKFHFHFQIDAGNNGTYEVYYDFSLKAAKSIVEPNMPIGDTATTIKAQIYDEVISYSFTSGTLKIRKSIFIDTSSDGIFSPAGKYELLFGKDKELKKNLLLLKALTSNSSQSFIFSREFLQNLRNKKNDEKETDSIYSLHKYILDRLVYYGNCELFIIETSNSGVLSLNVLPIAFRYKSGNHGAVGSLALHLNGPSEVPEDTFIMINDIIKNMNTVLTQIVPGLTIGIMDMGLTVSADGVKNHSFQLMSNKNNKQIPLCYESEGIKKIISILQLFIIMYNVSSITIAIDELDSGIFEYLLGELLRILSEKGKGQLIFTSHNLRPLETIDRGFIAFTTTNPDNRYIRLSNIKENNNLRDFYFRDIVLGEQNEEIYDTTNNSEIALAFREVGDIIGS</sequence>
<feature type="domain" description="Rad50/SbcC-type AAA" evidence="1">
    <location>
        <begin position="12"/>
        <end position="215"/>
    </location>
</feature>
<dbReference type="PATRIC" id="fig|467210.3.peg.648"/>
<dbReference type="STRING" id="467210.HMPREF1866_00657"/>
<dbReference type="RefSeq" id="WP_060930592.1">
    <property type="nucleotide sequence ID" value="NZ_KQ959779.1"/>
</dbReference>
<dbReference type="InterPro" id="IPR038729">
    <property type="entry name" value="Rad50/SbcC_AAA"/>
</dbReference>
<comment type="caution">
    <text evidence="2">The sequence shown here is derived from an EMBL/GenBank/DDBJ whole genome shotgun (WGS) entry which is preliminary data.</text>
</comment>
<dbReference type="PANTHER" id="PTHR40396:SF1">
    <property type="entry name" value="ATPASE AAA-TYPE CORE DOMAIN-CONTAINING PROTEIN"/>
    <property type="match status" value="1"/>
</dbReference>
<accession>A0A133ZXT8</accession>
<dbReference type="GO" id="GO:0016887">
    <property type="term" value="F:ATP hydrolysis activity"/>
    <property type="evidence" value="ECO:0007669"/>
    <property type="project" value="InterPro"/>
</dbReference>
<dbReference type="OrthoDB" id="9809324at2"/>
<reference evidence="3" key="1">
    <citation type="submission" date="2016-01" db="EMBL/GenBank/DDBJ databases">
        <authorList>
            <person name="Mitreva M."/>
            <person name="Pepin K.H."/>
            <person name="Mihindukulasuriya K.A."/>
            <person name="Fulton R."/>
            <person name="Fronick C."/>
            <person name="O'Laughlin M."/>
            <person name="Miner T."/>
            <person name="Herter B."/>
            <person name="Rosa B.A."/>
            <person name="Cordes M."/>
            <person name="Tomlinson C."/>
            <person name="Wollam A."/>
            <person name="Palsikar V.B."/>
            <person name="Mardis E.R."/>
            <person name="Wilson R.K."/>
        </authorList>
    </citation>
    <scope>NUCLEOTIDE SEQUENCE [LARGE SCALE GENOMIC DNA]</scope>
    <source>
        <strain evidence="3">DNF00896</strain>
    </source>
</reference>
<organism evidence="2 3">
    <name type="scientific">Lachnoanaerobaculum saburreum</name>
    <dbReference type="NCBI Taxonomy" id="467210"/>
    <lineage>
        <taxon>Bacteria</taxon>
        <taxon>Bacillati</taxon>
        <taxon>Bacillota</taxon>
        <taxon>Clostridia</taxon>
        <taxon>Lachnospirales</taxon>
        <taxon>Lachnospiraceae</taxon>
        <taxon>Lachnoanaerobaculum</taxon>
    </lineage>
</organism>
<dbReference type="Gene3D" id="3.40.50.300">
    <property type="entry name" value="P-loop containing nucleotide triphosphate hydrolases"/>
    <property type="match status" value="1"/>
</dbReference>
<dbReference type="PANTHER" id="PTHR40396">
    <property type="entry name" value="ATPASE-LIKE PROTEIN"/>
    <property type="match status" value="1"/>
</dbReference>
<dbReference type="SUPFAM" id="SSF52540">
    <property type="entry name" value="P-loop containing nucleoside triphosphate hydrolases"/>
    <property type="match status" value="1"/>
</dbReference>